<protein>
    <submittedName>
        <fullName evidence="7">PLP-dependent aminotransferase family protein</fullName>
    </submittedName>
</protein>
<dbReference type="InterPro" id="IPR015421">
    <property type="entry name" value="PyrdxlP-dep_Trfase_major"/>
</dbReference>
<dbReference type="InterPro" id="IPR051446">
    <property type="entry name" value="HTH_trans_reg/aminotransferase"/>
</dbReference>
<evidence type="ECO:0000256" key="3">
    <source>
        <dbReference type="ARBA" id="ARBA00023015"/>
    </source>
</evidence>
<keyword evidence="7" id="KW-0032">Aminotransferase</keyword>
<dbReference type="PRINTS" id="PR00035">
    <property type="entry name" value="HTHGNTR"/>
</dbReference>
<dbReference type="Pfam" id="PF00392">
    <property type="entry name" value="GntR"/>
    <property type="match status" value="1"/>
</dbReference>
<gene>
    <name evidence="7" type="ORF">D5H75_03840</name>
</gene>
<keyword evidence="3" id="KW-0805">Transcription regulation</keyword>
<dbReference type="PROSITE" id="PS50949">
    <property type="entry name" value="HTH_GNTR"/>
    <property type="match status" value="1"/>
</dbReference>
<dbReference type="InterPro" id="IPR004839">
    <property type="entry name" value="Aminotransferase_I/II_large"/>
</dbReference>
<evidence type="ECO:0000256" key="4">
    <source>
        <dbReference type="ARBA" id="ARBA00023125"/>
    </source>
</evidence>
<reference evidence="7 8" key="1">
    <citation type="submission" date="2018-09" db="EMBL/GenBank/DDBJ databases">
        <title>YIM 75507 draft genome.</title>
        <authorList>
            <person name="Tang S."/>
            <person name="Feng Y."/>
        </authorList>
    </citation>
    <scope>NUCLEOTIDE SEQUENCE [LARGE SCALE GENOMIC DNA]</scope>
    <source>
        <strain evidence="7 8">YIM 75507</strain>
    </source>
</reference>
<accession>A0A3A4B5K6</accession>
<dbReference type="EMBL" id="QZEY01000001">
    <property type="protein sequence ID" value="RJL35910.1"/>
    <property type="molecule type" value="Genomic_DNA"/>
</dbReference>
<dbReference type="CDD" id="cd07377">
    <property type="entry name" value="WHTH_GntR"/>
    <property type="match status" value="1"/>
</dbReference>
<evidence type="ECO:0000256" key="2">
    <source>
        <dbReference type="ARBA" id="ARBA00022898"/>
    </source>
</evidence>
<dbReference type="Pfam" id="PF00155">
    <property type="entry name" value="Aminotran_1_2"/>
    <property type="match status" value="1"/>
</dbReference>
<dbReference type="OrthoDB" id="5415143at2"/>
<dbReference type="Proteomes" id="UP000265768">
    <property type="component" value="Unassembled WGS sequence"/>
</dbReference>
<dbReference type="GO" id="GO:0008483">
    <property type="term" value="F:transaminase activity"/>
    <property type="evidence" value="ECO:0007669"/>
    <property type="project" value="UniProtKB-KW"/>
</dbReference>
<dbReference type="GO" id="GO:0030170">
    <property type="term" value="F:pyridoxal phosphate binding"/>
    <property type="evidence" value="ECO:0007669"/>
    <property type="project" value="InterPro"/>
</dbReference>
<evidence type="ECO:0000313" key="8">
    <source>
        <dbReference type="Proteomes" id="UP000265768"/>
    </source>
</evidence>
<keyword evidence="8" id="KW-1185">Reference proteome</keyword>
<dbReference type="Gene3D" id="1.10.10.10">
    <property type="entry name" value="Winged helix-like DNA-binding domain superfamily/Winged helix DNA-binding domain"/>
    <property type="match status" value="1"/>
</dbReference>
<keyword evidence="2" id="KW-0663">Pyridoxal phosphate</keyword>
<keyword evidence="5" id="KW-0804">Transcription</keyword>
<evidence type="ECO:0000259" key="6">
    <source>
        <dbReference type="PROSITE" id="PS50949"/>
    </source>
</evidence>
<name>A0A3A4B5K6_9ACTN</name>
<dbReference type="InterPro" id="IPR015424">
    <property type="entry name" value="PyrdxlP-dep_Trfase"/>
</dbReference>
<feature type="domain" description="HTH gntR-type" evidence="6">
    <location>
        <begin position="11"/>
        <end position="79"/>
    </location>
</feature>
<dbReference type="CDD" id="cd00609">
    <property type="entry name" value="AAT_like"/>
    <property type="match status" value="1"/>
</dbReference>
<dbReference type="PANTHER" id="PTHR46577:SF1">
    <property type="entry name" value="HTH-TYPE TRANSCRIPTIONAL REGULATORY PROTEIN GABR"/>
    <property type="match status" value="1"/>
</dbReference>
<evidence type="ECO:0000313" key="7">
    <source>
        <dbReference type="EMBL" id="RJL35910.1"/>
    </source>
</evidence>
<dbReference type="InterPro" id="IPR036388">
    <property type="entry name" value="WH-like_DNA-bd_sf"/>
</dbReference>
<dbReference type="SMART" id="SM00345">
    <property type="entry name" value="HTH_GNTR"/>
    <property type="match status" value="1"/>
</dbReference>
<dbReference type="GO" id="GO:0003700">
    <property type="term" value="F:DNA-binding transcription factor activity"/>
    <property type="evidence" value="ECO:0007669"/>
    <property type="project" value="InterPro"/>
</dbReference>
<dbReference type="SUPFAM" id="SSF46785">
    <property type="entry name" value="Winged helix' DNA-binding domain"/>
    <property type="match status" value="1"/>
</dbReference>
<comment type="caution">
    <text evidence="7">The sequence shown here is derived from an EMBL/GenBank/DDBJ whole genome shotgun (WGS) entry which is preliminary data.</text>
</comment>
<dbReference type="SUPFAM" id="SSF53383">
    <property type="entry name" value="PLP-dependent transferases"/>
    <property type="match status" value="1"/>
</dbReference>
<organism evidence="7 8">
    <name type="scientific">Bailinhaonella thermotolerans</name>
    <dbReference type="NCBI Taxonomy" id="1070861"/>
    <lineage>
        <taxon>Bacteria</taxon>
        <taxon>Bacillati</taxon>
        <taxon>Actinomycetota</taxon>
        <taxon>Actinomycetes</taxon>
        <taxon>Streptosporangiales</taxon>
        <taxon>Streptosporangiaceae</taxon>
        <taxon>Bailinhaonella</taxon>
    </lineage>
</organism>
<dbReference type="RefSeq" id="WP_119924883.1">
    <property type="nucleotide sequence ID" value="NZ_QZEY01000001.1"/>
</dbReference>
<dbReference type="AlphaFoldDB" id="A0A3A4B5K6"/>
<dbReference type="Gene3D" id="3.40.640.10">
    <property type="entry name" value="Type I PLP-dependent aspartate aminotransferase-like (Major domain)"/>
    <property type="match status" value="1"/>
</dbReference>
<dbReference type="InterPro" id="IPR036390">
    <property type="entry name" value="WH_DNA-bd_sf"/>
</dbReference>
<sequence length="465" mass="50176">MDLHVTLEGRRDLPAQIYRQVSAAVLDGRLRAGDRLPPSRELARRLAVSRNTVAVAYDRLVAEGYAESRVGSGTYVRATGGPLRRTASPSALRPRAVWDSIEPWPGEAAPAGVRHDFRLGVPDARLFPYEAWRRIVAGELRRSAGPGYGNPAGHRGLREALARHLGVSRGVRAGAGDLIVTTSAQQALDLVCRVMVAPGDLVAVEDPGYPPARLLLESHGASVARVPVDAEGLRVDLLPEGARLVYVTPSHQFPLGMPMSRARRTALLDWAARNGAVVVEDDYDSEFRYGGRPLDPLQSIDRTGHVVYVGSFSKVMLPALRVGLLLAPEPLRAALTRAKYVTDWNTAPHTQAALARFIDDGLLARHIRRARAEYETRHEVLTRVLRRDFTGLLDVVPSATGLHVTALARHDPAPIVARVPGLALPTLAQAAQDPAAPSGLVFGYGAIAPTGIEPALRLLRAAWPA</sequence>
<dbReference type="GO" id="GO:0003677">
    <property type="term" value="F:DNA binding"/>
    <property type="evidence" value="ECO:0007669"/>
    <property type="project" value="UniProtKB-KW"/>
</dbReference>
<proteinExistence type="inferred from homology"/>
<comment type="similarity">
    <text evidence="1">In the C-terminal section; belongs to the class-I pyridoxal-phosphate-dependent aminotransferase family.</text>
</comment>
<dbReference type="PANTHER" id="PTHR46577">
    <property type="entry name" value="HTH-TYPE TRANSCRIPTIONAL REGULATORY PROTEIN GABR"/>
    <property type="match status" value="1"/>
</dbReference>
<evidence type="ECO:0000256" key="1">
    <source>
        <dbReference type="ARBA" id="ARBA00005384"/>
    </source>
</evidence>
<evidence type="ECO:0000256" key="5">
    <source>
        <dbReference type="ARBA" id="ARBA00023163"/>
    </source>
</evidence>
<keyword evidence="4" id="KW-0238">DNA-binding</keyword>
<keyword evidence="7" id="KW-0808">Transferase</keyword>
<dbReference type="InterPro" id="IPR000524">
    <property type="entry name" value="Tscrpt_reg_HTH_GntR"/>
</dbReference>